<evidence type="ECO:0000259" key="5">
    <source>
        <dbReference type="PROSITE" id="PS51471"/>
    </source>
</evidence>
<keyword evidence="7" id="KW-1185">Reference proteome</keyword>
<dbReference type="OrthoDB" id="288590at2759"/>
<gene>
    <name evidence="6" type="ORF">HU200_039265</name>
</gene>
<dbReference type="InterPro" id="IPR026992">
    <property type="entry name" value="DIOX_N"/>
</dbReference>
<organism evidence="6 7">
    <name type="scientific">Digitaria exilis</name>
    <dbReference type="NCBI Taxonomy" id="1010633"/>
    <lineage>
        <taxon>Eukaryota</taxon>
        <taxon>Viridiplantae</taxon>
        <taxon>Streptophyta</taxon>
        <taxon>Embryophyta</taxon>
        <taxon>Tracheophyta</taxon>
        <taxon>Spermatophyta</taxon>
        <taxon>Magnoliopsida</taxon>
        <taxon>Liliopsida</taxon>
        <taxon>Poales</taxon>
        <taxon>Poaceae</taxon>
        <taxon>PACMAD clade</taxon>
        <taxon>Panicoideae</taxon>
        <taxon>Panicodae</taxon>
        <taxon>Paniceae</taxon>
        <taxon>Anthephorinae</taxon>
        <taxon>Digitaria</taxon>
    </lineage>
</organism>
<dbReference type="AlphaFoldDB" id="A0A835B8P6"/>
<evidence type="ECO:0000256" key="2">
    <source>
        <dbReference type="ARBA" id="ARBA00022723"/>
    </source>
</evidence>
<dbReference type="PANTHER" id="PTHR47990">
    <property type="entry name" value="2-OXOGLUTARATE (2OG) AND FE(II)-DEPENDENT OXYGENASE SUPERFAMILY PROTEIN-RELATED"/>
    <property type="match status" value="1"/>
</dbReference>
<dbReference type="GO" id="GO:0046872">
    <property type="term" value="F:metal ion binding"/>
    <property type="evidence" value="ECO:0007669"/>
    <property type="project" value="UniProtKB-KW"/>
</dbReference>
<dbReference type="InterPro" id="IPR027443">
    <property type="entry name" value="IPNS-like_sf"/>
</dbReference>
<proteinExistence type="predicted"/>
<dbReference type="Pfam" id="PF14226">
    <property type="entry name" value="DIOX_N"/>
    <property type="match status" value="1"/>
</dbReference>
<accession>A0A835B8P6</accession>
<keyword evidence="4" id="KW-0408">Iron</keyword>
<keyword evidence="3" id="KW-0560">Oxidoreductase</keyword>
<dbReference type="EMBL" id="JACEFO010001926">
    <property type="protein sequence ID" value="KAF8692907.1"/>
    <property type="molecule type" value="Genomic_DNA"/>
</dbReference>
<dbReference type="InterPro" id="IPR050231">
    <property type="entry name" value="Iron_ascorbate_oxido_reductase"/>
</dbReference>
<comment type="caution">
    <text evidence="6">The sequence shown here is derived from an EMBL/GenBank/DDBJ whole genome shotgun (WGS) entry which is preliminary data.</text>
</comment>
<name>A0A835B8P6_9POAL</name>
<evidence type="ECO:0000313" key="6">
    <source>
        <dbReference type="EMBL" id="KAF8692907.1"/>
    </source>
</evidence>
<sequence length="617" mass="67389">MPHPAIVPQKEQQCSMQQRRHGRLSAGSTIWGTGECATGPYPGRTCLPAEHATRRRRPAGHDLLLFMEFGAPTTLTPLPVRAIGSKILGCPRRHARPVLVISKLKTPSSARRPYRLQVSACTPARLRASGASAQVELDLAGPMQQRAPRQLMRARAYRVTVCTRGTNRPASPASLPPLPSPLYIGEASPQHSLCARTGRLGSTTQLAPDQLELASFRVPTHCTLLQRSQPAMPAFAGSAAEPPLVDSYHALLRRCGDDGVPIVQEAQTPSLPVVECELPMIDVGCLTSSGGSSEAERAACAAAIVRAAEEWGFFQVRNHGVARELLDAMRREQARLFRLPFEAKATAGLLDGSYRWGTPTATSPRQLSWSEAFHVPLAGVSGDGSCDFGDLTALRYVRLAFDILRRNKYQDDVTRPDVTRKVAGAMSRLAGTLARVMAEALLPPAGAGDGCCFFPEGCDETTCFLRLNRYPPCPVSPDAFGLVPHTDSDFLTVLSQDHVGGLQLMKGARWVAVKPIPDALIVNVGDLFQADRQAHRRRFELSLRARLYKSVEHKVMTNATTERYSVAYFLCPSYDSPIGTCEEPSPYRAFTFGEYRNKVQEDVKRTGKKIGLPNFLV</sequence>
<evidence type="ECO:0000256" key="1">
    <source>
        <dbReference type="ARBA" id="ARBA00001961"/>
    </source>
</evidence>
<evidence type="ECO:0000256" key="3">
    <source>
        <dbReference type="ARBA" id="ARBA00023002"/>
    </source>
</evidence>
<evidence type="ECO:0000313" key="7">
    <source>
        <dbReference type="Proteomes" id="UP000636709"/>
    </source>
</evidence>
<dbReference type="InterPro" id="IPR044861">
    <property type="entry name" value="IPNS-like_FE2OG_OXY"/>
</dbReference>
<dbReference type="InterPro" id="IPR005123">
    <property type="entry name" value="Oxoglu/Fe-dep_dioxygenase_dom"/>
</dbReference>
<dbReference type="Proteomes" id="UP000636709">
    <property type="component" value="Unassembled WGS sequence"/>
</dbReference>
<dbReference type="Pfam" id="PF03171">
    <property type="entry name" value="2OG-FeII_Oxy"/>
    <property type="match status" value="1"/>
</dbReference>
<evidence type="ECO:0000256" key="4">
    <source>
        <dbReference type="ARBA" id="ARBA00023004"/>
    </source>
</evidence>
<dbReference type="PROSITE" id="PS51471">
    <property type="entry name" value="FE2OG_OXY"/>
    <property type="match status" value="1"/>
</dbReference>
<dbReference type="SUPFAM" id="SSF51197">
    <property type="entry name" value="Clavaminate synthase-like"/>
    <property type="match status" value="1"/>
</dbReference>
<protein>
    <recommendedName>
        <fullName evidence="5">Fe2OG dioxygenase domain-containing protein</fullName>
    </recommendedName>
</protein>
<keyword evidence="2" id="KW-0479">Metal-binding</keyword>
<reference evidence="6" key="1">
    <citation type="submission" date="2020-07" db="EMBL/GenBank/DDBJ databases">
        <title>Genome sequence and genetic diversity analysis of an under-domesticated orphan crop, white fonio (Digitaria exilis).</title>
        <authorList>
            <person name="Bennetzen J.L."/>
            <person name="Chen S."/>
            <person name="Ma X."/>
            <person name="Wang X."/>
            <person name="Yssel A.E.J."/>
            <person name="Chaluvadi S.R."/>
            <person name="Johnson M."/>
            <person name="Gangashetty P."/>
            <person name="Hamidou F."/>
            <person name="Sanogo M.D."/>
            <person name="Zwaenepoel A."/>
            <person name="Wallace J."/>
            <person name="Van De Peer Y."/>
            <person name="Van Deynze A."/>
        </authorList>
    </citation>
    <scope>NUCLEOTIDE SEQUENCE</scope>
    <source>
        <tissue evidence="6">Leaves</tissue>
    </source>
</reference>
<dbReference type="GO" id="GO:0016491">
    <property type="term" value="F:oxidoreductase activity"/>
    <property type="evidence" value="ECO:0007669"/>
    <property type="project" value="UniProtKB-KW"/>
</dbReference>
<dbReference type="Gene3D" id="2.60.120.330">
    <property type="entry name" value="B-lactam Antibiotic, Isopenicillin N Synthase, Chain"/>
    <property type="match status" value="1"/>
</dbReference>
<comment type="cofactor">
    <cofactor evidence="1">
        <name>L-ascorbate</name>
        <dbReference type="ChEBI" id="CHEBI:38290"/>
    </cofactor>
</comment>
<feature type="domain" description="Fe2OG dioxygenase" evidence="5">
    <location>
        <begin position="459"/>
        <end position="572"/>
    </location>
</feature>